<dbReference type="AlphaFoldDB" id="A0A532V1M3"/>
<dbReference type="InterPro" id="IPR013211">
    <property type="entry name" value="LVIVD"/>
</dbReference>
<evidence type="ECO:0000313" key="2">
    <source>
        <dbReference type="EMBL" id="TKJ41068.1"/>
    </source>
</evidence>
<accession>A0A532V1M3</accession>
<dbReference type="InterPro" id="IPR026444">
    <property type="entry name" value="Secre_tail"/>
</dbReference>
<dbReference type="PANTHER" id="PTHR47197">
    <property type="entry name" value="PROTEIN NIRF"/>
    <property type="match status" value="1"/>
</dbReference>
<dbReference type="Gene3D" id="2.130.10.10">
    <property type="entry name" value="YVTN repeat-like/Quinoprotein amine dehydrogenase"/>
    <property type="match status" value="2"/>
</dbReference>
<protein>
    <recommendedName>
        <fullName evidence="1">Secretion system C-terminal sorting domain-containing protein</fullName>
    </recommendedName>
</protein>
<dbReference type="NCBIfam" id="TIGR04183">
    <property type="entry name" value="Por_Secre_tail"/>
    <property type="match status" value="1"/>
</dbReference>
<dbReference type="Pfam" id="PF18962">
    <property type="entry name" value="Por_Secre_tail"/>
    <property type="match status" value="1"/>
</dbReference>
<dbReference type="Proteomes" id="UP000319619">
    <property type="component" value="Unassembled WGS sequence"/>
</dbReference>
<dbReference type="EMBL" id="NJBN01000003">
    <property type="protein sequence ID" value="TKJ41068.1"/>
    <property type="molecule type" value="Genomic_DNA"/>
</dbReference>
<dbReference type="Pfam" id="PF08309">
    <property type="entry name" value="LVIVD"/>
    <property type="match status" value="13"/>
</dbReference>
<feature type="domain" description="Secretion system C-terminal sorting" evidence="1">
    <location>
        <begin position="768"/>
        <end position="846"/>
    </location>
</feature>
<dbReference type="PANTHER" id="PTHR47197:SF3">
    <property type="entry name" value="DIHYDRO-HEME D1 DEHYDROGENASE"/>
    <property type="match status" value="1"/>
</dbReference>
<organism evidence="2 3">
    <name type="scientific">candidate division LCP-89 bacterium B3_LCP</name>
    <dbReference type="NCBI Taxonomy" id="2012998"/>
    <lineage>
        <taxon>Bacteria</taxon>
        <taxon>Pseudomonadati</taxon>
        <taxon>Bacteria division LCP-89</taxon>
    </lineage>
</organism>
<proteinExistence type="predicted"/>
<dbReference type="InterPro" id="IPR011048">
    <property type="entry name" value="Haem_d1_sf"/>
</dbReference>
<dbReference type="SUPFAM" id="SSF51004">
    <property type="entry name" value="C-terminal (heme d1) domain of cytochrome cd1-nitrite reductase"/>
    <property type="match status" value="1"/>
</dbReference>
<evidence type="ECO:0000313" key="3">
    <source>
        <dbReference type="Proteomes" id="UP000319619"/>
    </source>
</evidence>
<sequence>MNRTTLHVILYAGFIILLLAGGVTAQDSLNVTMMSRIYAHWLSTEDVAVSGDYAYVASTGLRVIDISDPAHPVEVGYCLTPGFCYDVVVSGEYAYVANNYDGLRIIDVTNPSNPVETGFCDTPGRAHGVDVQGDYAYVSDYNWGMRIIDVSDPANPVEVGHFEHENLEDDVVVSGDYAYLAAWGTGLRIVDISDPTDPMQVGICDTPGWALGVALQGRFAYIADGDNGLRVIDVMDPTNPFEVGSYVFSTSSINAYDVAVSGNHAYVVTGGSGYTWYDGLRVIDISNPSNPDAVGYCQTPNNALGVFISGEHAYVATQCWGLRIINIADPEEPVEISYCHDNGYIYDIAVSGDIACVTDEPAGLRIVDVADPTSPVEMGIYDTPGDSREVAVQDHYAYIAEGNAGMRVVNFFDPANPIEVGSCGAIGDVESVDVSGDYAYTLSQGLYVIDVSDPTNPIRTGYYEGNWYYETDIAVSGDFAYLSVCDGGLQIIDISQPSNPSYIGSCNAGWLRGVAVDGDYAYVTDQDGLIVIDVSDPSAPFQTGFCDLVSCTFKVTVSGSYAYVSAEYGGLRIVDISNPYAPSEEGYYDTPGGALGVTVSGDYIITASNNNLGIYQFSPPNLNITLTPIDPPVQIPANGGSFDFNITLSNGASIPQTFDVWTIVTMPDSTLYGPVLGPINLTLPDTTSIERIRTQNVPGGARSGTYTYMGHVGVYPDGIWDSDCFTFEKLETGDGVPIANWSNSGEPFEMWFTETQEATPSEFGIKSIHPNPFNPTTNIVFSLPVAGLVTLDLFDIAGSRVGVDLASTRIYPPGTHNILFDGSNLPSGIYFARLTAGDYTQTQKLVLLK</sequence>
<gene>
    <name evidence="2" type="ORF">CEE37_05220</name>
</gene>
<comment type="caution">
    <text evidence="2">The sequence shown here is derived from an EMBL/GenBank/DDBJ whole genome shotgun (WGS) entry which is preliminary data.</text>
</comment>
<dbReference type="SUPFAM" id="SSF101908">
    <property type="entry name" value="Putative isomerase YbhE"/>
    <property type="match status" value="1"/>
</dbReference>
<name>A0A532V1M3_UNCL8</name>
<reference evidence="2 3" key="1">
    <citation type="submission" date="2017-06" db="EMBL/GenBank/DDBJ databases">
        <title>Novel microbial phyla capable of carbon fixation and sulfur reduction in deep-sea sediments.</title>
        <authorList>
            <person name="Huang J."/>
            <person name="Baker B."/>
            <person name="Wang Y."/>
        </authorList>
    </citation>
    <scope>NUCLEOTIDE SEQUENCE [LARGE SCALE GENOMIC DNA]</scope>
    <source>
        <strain evidence="2">B3_LCP</strain>
    </source>
</reference>
<evidence type="ECO:0000259" key="1">
    <source>
        <dbReference type="Pfam" id="PF18962"/>
    </source>
</evidence>
<dbReference type="InterPro" id="IPR051200">
    <property type="entry name" value="Host-pathogen_enzymatic-act"/>
</dbReference>
<dbReference type="InterPro" id="IPR015943">
    <property type="entry name" value="WD40/YVTN_repeat-like_dom_sf"/>
</dbReference>